<feature type="non-terminal residue" evidence="1">
    <location>
        <position position="1"/>
    </location>
</feature>
<name>A0A0F9CQS1_9ZZZZ</name>
<dbReference type="EMBL" id="LAZR01034986">
    <property type="protein sequence ID" value="KKL28747.1"/>
    <property type="molecule type" value="Genomic_DNA"/>
</dbReference>
<dbReference type="AlphaFoldDB" id="A0A0F9CQS1"/>
<protein>
    <submittedName>
        <fullName evidence="1">Uncharacterized protein</fullName>
    </submittedName>
</protein>
<organism evidence="1">
    <name type="scientific">marine sediment metagenome</name>
    <dbReference type="NCBI Taxonomy" id="412755"/>
    <lineage>
        <taxon>unclassified sequences</taxon>
        <taxon>metagenomes</taxon>
        <taxon>ecological metagenomes</taxon>
    </lineage>
</organism>
<accession>A0A0F9CQS1</accession>
<comment type="caution">
    <text evidence="1">The sequence shown here is derived from an EMBL/GenBank/DDBJ whole genome shotgun (WGS) entry which is preliminary data.</text>
</comment>
<evidence type="ECO:0000313" key="1">
    <source>
        <dbReference type="EMBL" id="KKL28747.1"/>
    </source>
</evidence>
<reference evidence="1" key="1">
    <citation type="journal article" date="2015" name="Nature">
        <title>Complex archaea that bridge the gap between prokaryotes and eukaryotes.</title>
        <authorList>
            <person name="Spang A."/>
            <person name="Saw J.H."/>
            <person name="Jorgensen S.L."/>
            <person name="Zaremba-Niedzwiedzka K."/>
            <person name="Martijn J."/>
            <person name="Lind A.E."/>
            <person name="van Eijk R."/>
            <person name="Schleper C."/>
            <person name="Guy L."/>
            <person name="Ettema T.J."/>
        </authorList>
    </citation>
    <scope>NUCLEOTIDE SEQUENCE</scope>
</reference>
<gene>
    <name evidence="1" type="ORF">LCGC14_2372070</name>
</gene>
<sequence length="51" mass="5197">FSQAAVSLESGGVAIPSGSILPTMLSTLVMDGIVTFDGVLVSHEGDTVYKV</sequence>
<proteinExistence type="predicted"/>